<keyword evidence="10" id="KW-1185">Reference proteome</keyword>
<sequence length="239" mass="27769">MEEIIKESDALYDAYKIDDAYAVLEKYGSGTDPELLWRLARVLCEKGKMTEDKDQRKKFIYEAYEMIQKAVANEGEKGCFGAHKWFAILLNYIGEYEGTKERIKKASDIKLHLEKALDLNENDPTTWHILGAWHFTFADMGTCTRMVAKTIFGTPPSSTYDEAMKCFEKAESISPNFYSKNLWYMAEIYDRLGKKEEAIQLYKKAFKMPVLSADDKEVHETCIYVFAYQLWCTLFGYTE</sequence>
<accession>A0A0N4VD25</accession>
<dbReference type="PANTHER" id="PTHR16056">
    <property type="entry name" value="REGULATOR OF MICROTUBULE DYNAMICS PROTEIN"/>
    <property type="match status" value="1"/>
</dbReference>
<dbReference type="Gene3D" id="1.25.40.10">
    <property type="entry name" value="Tetratricopeptide repeat domain"/>
    <property type="match status" value="1"/>
</dbReference>
<comment type="subunit">
    <text evidence="2">Interacts with microtubules.</text>
</comment>
<evidence type="ECO:0000256" key="3">
    <source>
        <dbReference type="ARBA" id="ARBA00022490"/>
    </source>
</evidence>
<evidence type="ECO:0000313" key="9">
    <source>
        <dbReference type="EMBL" id="VDD93225.1"/>
    </source>
</evidence>
<organism evidence="11">
    <name type="scientific">Enterobius vermicularis</name>
    <name type="common">Human pinworm</name>
    <dbReference type="NCBI Taxonomy" id="51028"/>
    <lineage>
        <taxon>Eukaryota</taxon>
        <taxon>Metazoa</taxon>
        <taxon>Ecdysozoa</taxon>
        <taxon>Nematoda</taxon>
        <taxon>Chromadorea</taxon>
        <taxon>Rhabditida</taxon>
        <taxon>Spirurina</taxon>
        <taxon>Oxyuridomorpha</taxon>
        <taxon>Oxyuroidea</taxon>
        <taxon>Oxyuridae</taxon>
        <taxon>Enterobius</taxon>
    </lineage>
</organism>
<dbReference type="AlphaFoldDB" id="A0A0N4VD25"/>
<dbReference type="GO" id="GO:0005739">
    <property type="term" value="C:mitochondrion"/>
    <property type="evidence" value="ECO:0007669"/>
    <property type="project" value="TreeGrafter"/>
</dbReference>
<protein>
    <recommendedName>
        <fullName evidence="7">Regulator of microtubule dynamics protein 1</fullName>
    </recommendedName>
    <alternativeName>
        <fullName evidence="8">Protein FAM82B</fullName>
    </alternativeName>
</protein>
<name>A0A0N4VD25_ENTVE</name>
<dbReference type="InterPro" id="IPR011990">
    <property type="entry name" value="TPR-like_helical_dom_sf"/>
</dbReference>
<evidence type="ECO:0000256" key="1">
    <source>
        <dbReference type="ARBA" id="ARBA00004245"/>
    </source>
</evidence>
<evidence type="ECO:0000313" key="10">
    <source>
        <dbReference type="Proteomes" id="UP000274131"/>
    </source>
</evidence>
<keyword evidence="4" id="KW-0677">Repeat</keyword>
<proteinExistence type="predicted"/>
<comment type="subcellular location">
    <subcellularLocation>
        <location evidence="1">Cytoplasm</location>
        <location evidence="1">Cytoskeleton</location>
    </subcellularLocation>
</comment>
<reference evidence="11" key="1">
    <citation type="submission" date="2017-02" db="UniProtKB">
        <authorList>
            <consortium name="WormBaseParasite"/>
        </authorList>
    </citation>
    <scope>IDENTIFICATION</scope>
</reference>
<dbReference type="EMBL" id="UXUI01009193">
    <property type="protein sequence ID" value="VDD93225.1"/>
    <property type="molecule type" value="Genomic_DNA"/>
</dbReference>
<dbReference type="PANTHER" id="PTHR16056:SF16">
    <property type="entry name" value="REGULATOR OF MICROTUBULE DYNAMICS PROTEIN 1"/>
    <property type="match status" value="1"/>
</dbReference>
<evidence type="ECO:0000313" key="11">
    <source>
        <dbReference type="WBParaSite" id="EVEC_0000849201-mRNA-1"/>
    </source>
</evidence>
<dbReference type="InterPro" id="IPR049039">
    <property type="entry name" value="RMD1-3_a_helical_rpt"/>
</dbReference>
<keyword evidence="3" id="KW-0963">Cytoplasm</keyword>
<evidence type="ECO:0000256" key="7">
    <source>
        <dbReference type="ARBA" id="ARBA00039966"/>
    </source>
</evidence>
<dbReference type="GO" id="GO:0005876">
    <property type="term" value="C:spindle microtubule"/>
    <property type="evidence" value="ECO:0007669"/>
    <property type="project" value="TreeGrafter"/>
</dbReference>
<dbReference type="GO" id="GO:0008017">
    <property type="term" value="F:microtubule binding"/>
    <property type="evidence" value="ECO:0007669"/>
    <property type="project" value="TreeGrafter"/>
</dbReference>
<evidence type="ECO:0000256" key="4">
    <source>
        <dbReference type="ARBA" id="ARBA00022737"/>
    </source>
</evidence>
<evidence type="ECO:0000256" key="6">
    <source>
        <dbReference type="ARBA" id="ARBA00023212"/>
    </source>
</evidence>
<keyword evidence="5" id="KW-0802">TPR repeat</keyword>
<evidence type="ECO:0000256" key="5">
    <source>
        <dbReference type="ARBA" id="ARBA00022803"/>
    </source>
</evidence>
<dbReference type="GO" id="GO:0097431">
    <property type="term" value="C:mitotic spindle pole"/>
    <property type="evidence" value="ECO:0007669"/>
    <property type="project" value="TreeGrafter"/>
</dbReference>
<dbReference type="Proteomes" id="UP000274131">
    <property type="component" value="Unassembled WGS sequence"/>
</dbReference>
<dbReference type="Pfam" id="PF21033">
    <property type="entry name" value="RMD1-3"/>
    <property type="match status" value="1"/>
</dbReference>
<evidence type="ECO:0000256" key="8">
    <source>
        <dbReference type="ARBA" id="ARBA00041958"/>
    </source>
</evidence>
<keyword evidence="6" id="KW-0206">Cytoskeleton</keyword>
<gene>
    <name evidence="9" type="ORF">EVEC_LOCUS7976</name>
</gene>
<dbReference type="WBParaSite" id="EVEC_0000849201-mRNA-1">
    <property type="protein sequence ID" value="EVEC_0000849201-mRNA-1"/>
    <property type="gene ID" value="EVEC_0000849201"/>
</dbReference>
<reference evidence="9 10" key="2">
    <citation type="submission" date="2018-10" db="EMBL/GenBank/DDBJ databases">
        <authorList>
            <consortium name="Pathogen Informatics"/>
        </authorList>
    </citation>
    <scope>NUCLEOTIDE SEQUENCE [LARGE SCALE GENOMIC DNA]</scope>
</reference>
<dbReference type="SUPFAM" id="SSF48452">
    <property type="entry name" value="TPR-like"/>
    <property type="match status" value="1"/>
</dbReference>
<dbReference type="OrthoDB" id="69711at2759"/>
<evidence type="ECO:0000256" key="2">
    <source>
        <dbReference type="ARBA" id="ARBA00011375"/>
    </source>
</evidence>
<dbReference type="STRING" id="51028.A0A0N4VD25"/>